<keyword evidence="7 9" id="KW-0503">Monooxygenase</keyword>
<evidence type="ECO:0000256" key="2">
    <source>
        <dbReference type="ARBA" id="ARBA00010617"/>
    </source>
</evidence>
<evidence type="ECO:0000256" key="9">
    <source>
        <dbReference type="RuleBase" id="RU000461"/>
    </source>
</evidence>
<dbReference type="InterPro" id="IPR002401">
    <property type="entry name" value="Cyt_P450_E_grp-I"/>
</dbReference>
<dbReference type="PRINTS" id="PR00463">
    <property type="entry name" value="EP450I"/>
</dbReference>
<dbReference type="GO" id="GO:0020037">
    <property type="term" value="F:heme binding"/>
    <property type="evidence" value="ECO:0007669"/>
    <property type="project" value="InterPro"/>
</dbReference>
<gene>
    <name evidence="10" type="ORF">CPB84DRAFT_1771245</name>
</gene>
<dbReference type="OrthoDB" id="1470350at2759"/>
<dbReference type="AlphaFoldDB" id="A0A9P5TRJ3"/>
<dbReference type="PANTHER" id="PTHR24287:SF1">
    <property type="entry name" value="P450, PUTATIVE (EUROFUNG)-RELATED"/>
    <property type="match status" value="1"/>
</dbReference>
<protein>
    <submittedName>
        <fullName evidence="10">Cytochrome P450</fullName>
    </submittedName>
</protein>
<keyword evidence="6 8" id="KW-0408">Iron</keyword>
<name>A0A9P5TRJ3_GYMJU</name>
<organism evidence="10 11">
    <name type="scientific">Gymnopilus junonius</name>
    <name type="common">Spectacular rustgill mushroom</name>
    <name type="synonym">Gymnopilus spectabilis subsp. junonius</name>
    <dbReference type="NCBI Taxonomy" id="109634"/>
    <lineage>
        <taxon>Eukaryota</taxon>
        <taxon>Fungi</taxon>
        <taxon>Dikarya</taxon>
        <taxon>Basidiomycota</taxon>
        <taxon>Agaricomycotina</taxon>
        <taxon>Agaricomycetes</taxon>
        <taxon>Agaricomycetidae</taxon>
        <taxon>Agaricales</taxon>
        <taxon>Agaricineae</taxon>
        <taxon>Hymenogastraceae</taxon>
        <taxon>Gymnopilus</taxon>
    </lineage>
</organism>
<dbReference type="InterPro" id="IPR001128">
    <property type="entry name" value="Cyt_P450"/>
</dbReference>
<evidence type="ECO:0000256" key="3">
    <source>
        <dbReference type="ARBA" id="ARBA00022617"/>
    </source>
</evidence>
<keyword evidence="5 9" id="KW-0560">Oxidoreductase</keyword>
<accession>A0A9P5TRJ3</accession>
<comment type="similarity">
    <text evidence="2 9">Belongs to the cytochrome P450 family.</text>
</comment>
<proteinExistence type="inferred from homology"/>
<evidence type="ECO:0000256" key="6">
    <source>
        <dbReference type="ARBA" id="ARBA00023004"/>
    </source>
</evidence>
<comment type="caution">
    <text evidence="10">The sequence shown here is derived from an EMBL/GenBank/DDBJ whole genome shotgun (WGS) entry which is preliminary data.</text>
</comment>
<evidence type="ECO:0000256" key="4">
    <source>
        <dbReference type="ARBA" id="ARBA00022723"/>
    </source>
</evidence>
<evidence type="ECO:0000313" key="11">
    <source>
        <dbReference type="Proteomes" id="UP000724874"/>
    </source>
</evidence>
<evidence type="ECO:0000256" key="1">
    <source>
        <dbReference type="ARBA" id="ARBA00001971"/>
    </source>
</evidence>
<comment type="cofactor">
    <cofactor evidence="1 8">
        <name>heme</name>
        <dbReference type="ChEBI" id="CHEBI:30413"/>
    </cofactor>
</comment>
<dbReference type="GO" id="GO:0004497">
    <property type="term" value="F:monooxygenase activity"/>
    <property type="evidence" value="ECO:0007669"/>
    <property type="project" value="UniProtKB-KW"/>
</dbReference>
<evidence type="ECO:0000256" key="8">
    <source>
        <dbReference type="PIRSR" id="PIRSR602401-1"/>
    </source>
</evidence>
<keyword evidence="4 8" id="KW-0479">Metal-binding</keyword>
<feature type="binding site" description="axial binding residue" evidence="8">
    <location>
        <position position="173"/>
    </location>
    <ligand>
        <name>heme</name>
        <dbReference type="ChEBI" id="CHEBI:30413"/>
    </ligand>
    <ligandPart>
        <name>Fe</name>
        <dbReference type="ChEBI" id="CHEBI:18248"/>
    </ligandPart>
</feature>
<sequence length="248" mass="28363">MDNFTEPLMKDVLKKREADLEAGGKALEGEEDTLLEHLVKSTQDPTILKDELVNLLVAGRDTTMSLLSFSLYMLTQHPDIEKRLRQEIFDKMRYMRAFLNGSPPLLSGLRRTPNEAVLLSPKVPGEKPIYVPADTSCIYSVINIHRRTDLWGPDVPYPNPYIFCPFNAGPRICLGQQFAYHEATFYLVRLLQNFTGFVLDEEVNLRPPAEWASANGLKATDKVYIKSHLTMYINVRWPMVRMKSLQSD</sequence>
<dbReference type="Pfam" id="PF00067">
    <property type="entry name" value="p450"/>
    <property type="match status" value="2"/>
</dbReference>
<reference evidence="10" key="1">
    <citation type="submission" date="2020-11" db="EMBL/GenBank/DDBJ databases">
        <authorList>
            <consortium name="DOE Joint Genome Institute"/>
            <person name="Ahrendt S."/>
            <person name="Riley R."/>
            <person name="Andreopoulos W."/>
            <person name="LaButti K."/>
            <person name="Pangilinan J."/>
            <person name="Ruiz-duenas F.J."/>
            <person name="Barrasa J.M."/>
            <person name="Sanchez-Garcia M."/>
            <person name="Camarero S."/>
            <person name="Miyauchi S."/>
            <person name="Serrano A."/>
            <person name="Linde D."/>
            <person name="Babiker R."/>
            <person name="Drula E."/>
            <person name="Ayuso-Fernandez I."/>
            <person name="Pacheco R."/>
            <person name="Padilla G."/>
            <person name="Ferreira P."/>
            <person name="Barriuso J."/>
            <person name="Kellner H."/>
            <person name="Castanera R."/>
            <person name="Alfaro M."/>
            <person name="Ramirez L."/>
            <person name="Pisabarro A.G."/>
            <person name="Kuo A."/>
            <person name="Tritt A."/>
            <person name="Lipzen A."/>
            <person name="He G."/>
            <person name="Yan M."/>
            <person name="Ng V."/>
            <person name="Cullen D."/>
            <person name="Martin F."/>
            <person name="Rosso M.-N."/>
            <person name="Henrissat B."/>
            <person name="Hibbett D."/>
            <person name="Martinez A.T."/>
            <person name="Grigoriev I.V."/>
        </authorList>
    </citation>
    <scope>NUCLEOTIDE SEQUENCE</scope>
    <source>
        <strain evidence="10">AH 44721</strain>
    </source>
</reference>
<dbReference type="GO" id="GO:0005506">
    <property type="term" value="F:iron ion binding"/>
    <property type="evidence" value="ECO:0007669"/>
    <property type="project" value="InterPro"/>
</dbReference>
<keyword evidence="11" id="KW-1185">Reference proteome</keyword>
<dbReference type="SUPFAM" id="SSF48264">
    <property type="entry name" value="Cytochrome P450"/>
    <property type="match status" value="1"/>
</dbReference>
<dbReference type="InterPro" id="IPR017972">
    <property type="entry name" value="Cyt_P450_CS"/>
</dbReference>
<dbReference type="Proteomes" id="UP000724874">
    <property type="component" value="Unassembled WGS sequence"/>
</dbReference>
<dbReference type="InterPro" id="IPR047146">
    <property type="entry name" value="Cyt_P450_E_CYP52_fungi"/>
</dbReference>
<evidence type="ECO:0000256" key="5">
    <source>
        <dbReference type="ARBA" id="ARBA00023002"/>
    </source>
</evidence>
<dbReference type="PROSITE" id="PS00086">
    <property type="entry name" value="CYTOCHROME_P450"/>
    <property type="match status" value="1"/>
</dbReference>
<dbReference type="PRINTS" id="PR00385">
    <property type="entry name" value="P450"/>
</dbReference>
<dbReference type="Gene3D" id="1.10.630.10">
    <property type="entry name" value="Cytochrome P450"/>
    <property type="match status" value="1"/>
</dbReference>
<dbReference type="EMBL" id="JADNYJ010000021">
    <property type="protein sequence ID" value="KAF8905809.1"/>
    <property type="molecule type" value="Genomic_DNA"/>
</dbReference>
<dbReference type="PANTHER" id="PTHR24287">
    <property type="entry name" value="P450, PUTATIVE (EUROFUNG)-RELATED"/>
    <property type="match status" value="1"/>
</dbReference>
<dbReference type="GO" id="GO:0016705">
    <property type="term" value="F:oxidoreductase activity, acting on paired donors, with incorporation or reduction of molecular oxygen"/>
    <property type="evidence" value="ECO:0007669"/>
    <property type="project" value="InterPro"/>
</dbReference>
<keyword evidence="3 8" id="KW-0349">Heme</keyword>
<evidence type="ECO:0000256" key="7">
    <source>
        <dbReference type="ARBA" id="ARBA00023033"/>
    </source>
</evidence>
<evidence type="ECO:0000313" key="10">
    <source>
        <dbReference type="EMBL" id="KAF8905809.1"/>
    </source>
</evidence>
<dbReference type="InterPro" id="IPR036396">
    <property type="entry name" value="Cyt_P450_sf"/>
</dbReference>